<keyword evidence="1" id="KW-1133">Transmembrane helix</keyword>
<evidence type="ECO:0000313" key="3">
    <source>
        <dbReference type="Proteomes" id="UP000236725"/>
    </source>
</evidence>
<evidence type="ECO:0000256" key="1">
    <source>
        <dbReference type="SAM" id="Phobius"/>
    </source>
</evidence>
<dbReference type="AlphaFoldDB" id="A0A8G2BY82"/>
<sequence>MKGRKIERLIKSIVSSVILLSAVLFVLNMVLTNRLERFLKKELVERTSKATDGFYKLSFNDLSISFFKGELKISGVSFTPDPATFHLWESKDSLPDIYINAKVGTIGFRGVNLTWRWNFKRLHFQSFEIKSPEIHLFSPFYANHTAAEIKHSKSKTLYEIISPYINVLSVRTLNLENASIFYTVQNSSTPIIYALNNVSFHGYGFWLDSLSSTNGKLLYCDNFDFKTNRPQTLLTNNDFLLQTDSIALDTQDSIIYIKDIRILPQEKLWNERKQKPDNFLLANIHDIEAKGVFFKRKHALNYLEAHSFNISNPDIEAFNLVNEKSGSNKDSTDIAKTDSIVQALSLYDIISPVLHSVSIHQVSVNDAHLNYSQSKHQFKDIYQVDNFSFRGNEFLIDSLSFEKYDLGYFRSFSFNASGINGMMPAHNYHFQIENMMLNTETKHFQINKVKLNPISTNTHKDYISGQIDSVGLNGLFYKKGTNLSILNMGKLTIVRPQLTFKWYQKKKILPPQSSKAQFNIKNIYKQLGSFTNQVVLDKIKITEGRFEYINIVNDSTKTDEIISPFDLELTGVYIDNIKQKYNLKDIYFQTKDIKIPLDNGFYFLNIGTLKLKQSQLILDSLHLVSPYPKMEFAYKQPQHKDWFDVKIGNISLTDIDIPHYFTHNQLKIGNLKIKDVLLQNFKNKKIYVEPHIVPMVYSFIQKAPVLFTIGNADIKNFSVIYEELEKKGTLPGKIYFTDMNGHFAGLTNIISSNNQYIRLDANGKLMGQGYFAATWKLPVDSLNDRFLLHAQMDSLNLTALNEIITPLVSAEIKSGWTNGFSFNMDASSKGGEIELQFPYRNLKVSLQKEKNGEIHSNAFLSGLANLLLRDNNPSHPEKADSKLRYINMYIERDPYHSTFNYLWQLLRPAVAASVGVSKTEQDVAKGISSFFGKVKRFFEGEKKKFEEHEEKREHK</sequence>
<proteinExistence type="predicted"/>
<keyword evidence="1" id="KW-0472">Membrane</keyword>
<accession>A0A8G2BY82</accession>
<reference evidence="2 3" key="1">
    <citation type="submission" date="2016-10" db="EMBL/GenBank/DDBJ databases">
        <authorList>
            <person name="Varghese N."/>
            <person name="Submissions S."/>
        </authorList>
    </citation>
    <scope>NUCLEOTIDE SEQUENCE [LARGE SCALE GENOMIC DNA]</scope>
    <source>
        <strain evidence="2 3">DSM 29073</strain>
    </source>
</reference>
<dbReference type="Proteomes" id="UP000236725">
    <property type="component" value="Unassembled WGS sequence"/>
</dbReference>
<organism evidence="2 3">
    <name type="scientific">Parabacteroides chinchillae</name>
    <dbReference type="NCBI Taxonomy" id="871327"/>
    <lineage>
        <taxon>Bacteria</taxon>
        <taxon>Pseudomonadati</taxon>
        <taxon>Bacteroidota</taxon>
        <taxon>Bacteroidia</taxon>
        <taxon>Bacteroidales</taxon>
        <taxon>Tannerellaceae</taxon>
        <taxon>Parabacteroides</taxon>
    </lineage>
</organism>
<feature type="transmembrane region" description="Helical" evidence="1">
    <location>
        <begin position="12"/>
        <end position="31"/>
    </location>
</feature>
<comment type="caution">
    <text evidence="2">The sequence shown here is derived from an EMBL/GenBank/DDBJ whole genome shotgun (WGS) entry which is preliminary data.</text>
</comment>
<name>A0A8G2BY82_9BACT</name>
<evidence type="ECO:0000313" key="2">
    <source>
        <dbReference type="EMBL" id="SEG15862.1"/>
    </source>
</evidence>
<gene>
    <name evidence="2" type="ORF">SAMN05444001_11751</name>
</gene>
<keyword evidence="3" id="KW-1185">Reference proteome</keyword>
<dbReference type="EMBL" id="FNVS01000017">
    <property type="protein sequence ID" value="SEG15862.1"/>
    <property type="molecule type" value="Genomic_DNA"/>
</dbReference>
<keyword evidence="1" id="KW-0812">Transmembrane</keyword>
<protein>
    <submittedName>
        <fullName evidence="2">Uncharacterized protein</fullName>
    </submittedName>
</protein>